<evidence type="ECO:0000256" key="1">
    <source>
        <dbReference type="SAM" id="Phobius"/>
    </source>
</evidence>
<keyword evidence="1" id="KW-0472">Membrane</keyword>
<dbReference type="Proteomes" id="UP000886884">
    <property type="component" value="Unassembled WGS sequence"/>
</dbReference>
<proteinExistence type="predicted"/>
<reference evidence="2" key="2">
    <citation type="journal article" date="2021" name="PeerJ">
        <title>Extensive microbial diversity within the chicken gut microbiome revealed by metagenomics and culture.</title>
        <authorList>
            <person name="Gilroy R."/>
            <person name="Ravi A."/>
            <person name="Getino M."/>
            <person name="Pursley I."/>
            <person name="Horton D.L."/>
            <person name="Alikhan N.F."/>
            <person name="Baker D."/>
            <person name="Gharbi K."/>
            <person name="Hall N."/>
            <person name="Watson M."/>
            <person name="Adriaenssens E.M."/>
            <person name="Foster-Nyarko E."/>
            <person name="Jarju S."/>
            <person name="Secka A."/>
            <person name="Antonio M."/>
            <person name="Oren A."/>
            <person name="Chaudhuri R.R."/>
            <person name="La Ragione R."/>
            <person name="Hildebrand F."/>
            <person name="Pallen M.J."/>
        </authorList>
    </citation>
    <scope>NUCLEOTIDE SEQUENCE</scope>
    <source>
        <strain evidence="2">CHK183-6373</strain>
    </source>
</reference>
<name>A0A9D1P4T3_9FIRM</name>
<feature type="transmembrane region" description="Helical" evidence="1">
    <location>
        <begin position="83"/>
        <end position="102"/>
    </location>
</feature>
<comment type="caution">
    <text evidence="2">The sequence shown here is derived from an EMBL/GenBank/DDBJ whole genome shotgun (WGS) entry which is preliminary data.</text>
</comment>
<organism evidence="2 3">
    <name type="scientific">Candidatus Ornithocaccomicrobium faecavium</name>
    <dbReference type="NCBI Taxonomy" id="2840890"/>
    <lineage>
        <taxon>Bacteria</taxon>
        <taxon>Bacillati</taxon>
        <taxon>Bacillota</taxon>
        <taxon>Clostridia</taxon>
        <taxon>Candidatus Ornithocaccomicrobium</taxon>
    </lineage>
</organism>
<accession>A0A9D1P4T3</accession>
<keyword evidence="1" id="KW-0812">Transmembrane</keyword>
<reference evidence="2" key="1">
    <citation type="submission" date="2020-10" db="EMBL/GenBank/DDBJ databases">
        <authorList>
            <person name="Gilroy R."/>
        </authorList>
    </citation>
    <scope>NUCLEOTIDE SEQUENCE</scope>
    <source>
        <strain evidence="2">CHK183-6373</strain>
    </source>
</reference>
<gene>
    <name evidence="2" type="ORF">IAA64_01550</name>
</gene>
<feature type="transmembrane region" description="Helical" evidence="1">
    <location>
        <begin position="53"/>
        <end position="71"/>
    </location>
</feature>
<dbReference type="EMBL" id="DVOT01000028">
    <property type="protein sequence ID" value="HIV26628.1"/>
    <property type="molecule type" value="Genomic_DNA"/>
</dbReference>
<keyword evidence="1" id="KW-1133">Transmembrane helix</keyword>
<evidence type="ECO:0000313" key="3">
    <source>
        <dbReference type="Proteomes" id="UP000886884"/>
    </source>
</evidence>
<protein>
    <submittedName>
        <fullName evidence="2">Uncharacterized protein</fullName>
    </submittedName>
</protein>
<evidence type="ECO:0000313" key="2">
    <source>
        <dbReference type="EMBL" id="HIV26628.1"/>
    </source>
</evidence>
<sequence length="197" mass="21009">MANPFSRGGVSRKDAKAMGDMLAGGKSSARGSIYSRMMREPQPEARLLSSRGIVALVLLIALPPVGIAFVWRMRMFMPRGRALLTALSTLILAVMVAIMMPTSDMQTVTPSPAMPKSFSSVENTQAEADLSRITQLSDAPGVSATTPPQVYTADGDPYYHASSQCGDTELTLMITLEETAARSLSPCPVCQPPTLSN</sequence>
<dbReference type="AlphaFoldDB" id="A0A9D1P4T3"/>